<name>A0A835UG17_VANPL</name>
<evidence type="ECO:0000259" key="2">
    <source>
        <dbReference type="Pfam" id="PF11955"/>
    </source>
</evidence>
<sequence>MRAPAPLTIKASSSQSIRLAPLPPVKIVRVPALDRRAAKHSKLRFVRKLKTASFQTQALPPLRPLPLSSLPEPSPSHSLLKMIKRYPASSASSTLHPTPPLFPSFCHSHSAAAALAADEVNLRARLADALATKLQRLLMLAPRHSLLLSKLVHLAPDLGLAPNFRSRSAMPTPPASALSTPPTAELEARRHRSLHRCTPPLSAPSKTPATSNH</sequence>
<dbReference type="OrthoDB" id="689415at2759"/>
<protein>
    <recommendedName>
        <fullName evidence="2">PORR domain-containing protein</fullName>
    </recommendedName>
</protein>
<evidence type="ECO:0000313" key="5">
    <source>
        <dbReference type="Proteomes" id="UP000636800"/>
    </source>
</evidence>
<dbReference type="Pfam" id="PF11955">
    <property type="entry name" value="PORR"/>
    <property type="match status" value="1"/>
</dbReference>
<dbReference type="InterPro" id="IPR021099">
    <property type="entry name" value="PORR_domain"/>
</dbReference>
<organism evidence="3 5">
    <name type="scientific">Vanilla planifolia</name>
    <name type="common">Vanilla</name>
    <dbReference type="NCBI Taxonomy" id="51239"/>
    <lineage>
        <taxon>Eukaryota</taxon>
        <taxon>Viridiplantae</taxon>
        <taxon>Streptophyta</taxon>
        <taxon>Embryophyta</taxon>
        <taxon>Tracheophyta</taxon>
        <taxon>Spermatophyta</taxon>
        <taxon>Magnoliopsida</taxon>
        <taxon>Liliopsida</taxon>
        <taxon>Asparagales</taxon>
        <taxon>Orchidaceae</taxon>
        <taxon>Vanilloideae</taxon>
        <taxon>Vanilleae</taxon>
        <taxon>Vanilla</taxon>
    </lineage>
</organism>
<dbReference type="EMBL" id="JADCNM010000012">
    <property type="protein sequence ID" value="KAG0459840.1"/>
    <property type="molecule type" value="Genomic_DNA"/>
</dbReference>
<dbReference type="InterPro" id="IPR045040">
    <property type="entry name" value="PORR_fam"/>
</dbReference>
<dbReference type="EMBL" id="JADCNL010000012">
    <property type="protein sequence ID" value="KAG0458051.1"/>
    <property type="molecule type" value="Genomic_DNA"/>
</dbReference>
<dbReference type="AlphaFoldDB" id="A0A835UG17"/>
<feature type="compositionally biased region" description="Low complexity" evidence="1">
    <location>
        <begin position="175"/>
        <end position="184"/>
    </location>
</feature>
<keyword evidence="5" id="KW-1185">Reference proteome</keyword>
<evidence type="ECO:0000313" key="3">
    <source>
        <dbReference type="EMBL" id="KAG0458051.1"/>
    </source>
</evidence>
<dbReference type="PANTHER" id="PTHR31476">
    <property type="entry name" value="PROTEIN WHAT'S THIS FACTOR 1 HOMOLOG, CHLOROPLASTIC"/>
    <property type="match status" value="1"/>
</dbReference>
<evidence type="ECO:0000313" key="6">
    <source>
        <dbReference type="Proteomes" id="UP000639772"/>
    </source>
</evidence>
<evidence type="ECO:0000256" key="1">
    <source>
        <dbReference type="SAM" id="MobiDB-lite"/>
    </source>
</evidence>
<evidence type="ECO:0000313" key="4">
    <source>
        <dbReference type="EMBL" id="KAG0459840.1"/>
    </source>
</evidence>
<reference evidence="5 6" key="1">
    <citation type="journal article" date="2020" name="Nat. Food">
        <title>A phased Vanilla planifolia genome enables genetic improvement of flavour and production.</title>
        <authorList>
            <person name="Hasing T."/>
            <person name="Tang H."/>
            <person name="Brym M."/>
            <person name="Khazi F."/>
            <person name="Huang T."/>
            <person name="Chambers A.H."/>
        </authorList>
    </citation>
    <scope>NUCLEOTIDE SEQUENCE [LARGE SCALE GENOMIC DNA]</scope>
    <source>
        <tissue evidence="3">Leaf</tissue>
    </source>
</reference>
<dbReference type="PANTHER" id="PTHR31476:SF2">
    <property type="entry name" value="UBIQUITIN CARBOXYL-TERMINAL HYDROLASE FAMILY PROTEIN"/>
    <property type="match status" value="1"/>
</dbReference>
<comment type="caution">
    <text evidence="3">The sequence shown here is derived from an EMBL/GenBank/DDBJ whole genome shotgun (WGS) entry which is preliminary data.</text>
</comment>
<dbReference type="Proteomes" id="UP000639772">
    <property type="component" value="Chromosome 12"/>
</dbReference>
<feature type="domain" description="PORR" evidence="2">
    <location>
        <begin position="28"/>
        <end position="168"/>
    </location>
</feature>
<feature type="region of interest" description="Disordered" evidence="1">
    <location>
        <begin position="165"/>
        <end position="213"/>
    </location>
</feature>
<accession>A0A835UG17</accession>
<gene>
    <name evidence="4" type="ORF">HPP92_022968</name>
    <name evidence="3" type="ORF">HPP92_023208</name>
</gene>
<dbReference type="GO" id="GO:0003723">
    <property type="term" value="F:RNA binding"/>
    <property type="evidence" value="ECO:0007669"/>
    <property type="project" value="InterPro"/>
</dbReference>
<dbReference type="Proteomes" id="UP000636800">
    <property type="component" value="Chromosome 12"/>
</dbReference>
<feature type="compositionally biased region" description="Polar residues" evidence="1">
    <location>
        <begin position="204"/>
        <end position="213"/>
    </location>
</feature>
<proteinExistence type="predicted"/>